<dbReference type="AlphaFoldDB" id="A0A382N7M3"/>
<protein>
    <submittedName>
        <fullName evidence="1">Uncharacterized protein</fullName>
    </submittedName>
</protein>
<organism evidence="1">
    <name type="scientific">marine metagenome</name>
    <dbReference type="NCBI Taxonomy" id="408172"/>
    <lineage>
        <taxon>unclassified sequences</taxon>
        <taxon>metagenomes</taxon>
        <taxon>ecological metagenomes</taxon>
    </lineage>
</organism>
<dbReference type="EMBL" id="UINC01098514">
    <property type="protein sequence ID" value="SVC57086.1"/>
    <property type="molecule type" value="Genomic_DNA"/>
</dbReference>
<reference evidence="1" key="1">
    <citation type="submission" date="2018-05" db="EMBL/GenBank/DDBJ databases">
        <authorList>
            <person name="Lanie J.A."/>
            <person name="Ng W.-L."/>
            <person name="Kazmierczak K.M."/>
            <person name="Andrzejewski T.M."/>
            <person name="Davidsen T.M."/>
            <person name="Wayne K.J."/>
            <person name="Tettelin H."/>
            <person name="Glass J.I."/>
            <person name="Rusch D."/>
            <person name="Podicherti R."/>
            <person name="Tsui H.-C.T."/>
            <person name="Winkler M.E."/>
        </authorList>
    </citation>
    <scope>NUCLEOTIDE SEQUENCE</scope>
</reference>
<evidence type="ECO:0000313" key="1">
    <source>
        <dbReference type="EMBL" id="SVC57086.1"/>
    </source>
</evidence>
<sequence>MFDQCILGLRRVNALQGVESVTTDIAVLIVEHSFQRLNGLCCLGAKSAKGED</sequence>
<proteinExistence type="predicted"/>
<name>A0A382N7M3_9ZZZZ</name>
<feature type="non-terminal residue" evidence="1">
    <location>
        <position position="52"/>
    </location>
</feature>
<accession>A0A382N7M3</accession>
<gene>
    <name evidence="1" type="ORF">METZ01_LOCUS309940</name>
</gene>